<dbReference type="InterPro" id="IPR003959">
    <property type="entry name" value="ATPase_AAA_core"/>
</dbReference>
<sequence length="453" mass="51834">MRIDSLTIKNFKLFKDEEFSFNSKFNLVIGENGAGKTSLLRAVAVALGGWANAYIKSDKNLRPIKDDEVREVVVDNRFDKSKEAIITAIGQARIIDRYRNNKTCHAEWTRKWTEESERTSTYGDIRYSGFSTWYNLRLDTLGRDILDYIENGKEFDLPVIAFYECDRLWLPKNELNIEASAKAKYSRFDPYVDCFHTAADHQAIGEWLLKHELASLKQKEETPVLKSIRKAATYALEGCSDLRFDFEASRVMVDFEDGNVVPFDQLSDGQRTILGLFCDIARRAAILNPHLEENASERAEGVVLIDELDLHLHPKWQRQIIEDLRGLFPKIQFICTTHSPFLIQSLRDEAELIVLDGQPISDFANKGIEEIAKRMGVDRPDTSARYEDMKEVAKSFLENLNTLQLAPEEKQAEYKKKLAAQIAPYADNPAYQAILELQYAKTIGEEIEASQTK</sequence>
<dbReference type="SMART" id="SM00382">
    <property type="entry name" value="AAA"/>
    <property type="match status" value="1"/>
</dbReference>
<dbReference type="AlphaFoldDB" id="A0A066ZS02"/>
<dbReference type="PANTHER" id="PTHR43581:SF2">
    <property type="entry name" value="EXCINUCLEASE ATPASE SUBUNIT"/>
    <property type="match status" value="1"/>
</dbReference>
<evidence type="ECO:0000313" key="3">
    <source>
        <dbReference type="Proteomes" id="UP000027341"/>
    </source>
</evidence>
<feature type="domain" description="AAA+ ATPase" evidence="1">
    <location>
        <begin position="22"/>
        <end position="358"/>
    </location>
</feature>
<protein>
    <submittedName>
        <fullName evidence="2">Chromosome segregation protein SMC</fullName>
    </submittedName>
</protein>
<accession>A0A066ZS02</accession>
<dbReference type="InterPro" id="IPR027417">
    <property type="entry name" value="P-loop_NTPase"/>
</dbReference>
<dbReference type="InterPro" id="IPR003593">
    <property type="entry name" value="AAA+_ATPase"/>
</dbReference>
<dbReference type="Pfam" id="PF13304">
    <property type="entry name" value="AAA_21"/>
    <property type="match status" value="1"/>
</dbReference>
<dbReference type="GO" id="GO:0016887">
    <property type="term" value="F:ATP hydrolysis activity"/>
    <property type="evidence" value="ECO:0007669"/>
    <property type="project" value="InterPro"/>
</dbReference>
<dbReference type="PANTHER" id="PTHR43581">
    <property type="entry name" value="ATP/GTP PHOSPHATASE"/>
    <property type="match status" value="1"/>
</dbReference>
<keyword evidence="3" id="KW-1185">Reference proteome</keyword>
<dbReference type="STRING" id="28885.EI16_10060"/>
<name>A0A066ZS02_HYDMR</name>
<dbReference type="InterPro" id="IPR051396">
    <property type="entry name" value="Bact_Antivir_Def_Nuclease"/>
</dbReference>
<dbReference type="GO" id="GO:0005524">
    <property type="term" value="F:ATP binding"/>
    <property type="evidence" value="ECO:0007669"/>
    <property type="project" value="InterPro"/>
</dbReference>
<dbReference type="EMBL" id="JMIU01000001">
    <property type="protein sequence ID" value="KDN96588.1"/>
    <property type="molecule type" value="Genomic_DNA"/>
</dbReference>
<organism evidence="2 3">
    <name type="scientific">Hydrogenovibrio marinus</name>
    <dbReference type="NCBI Taxonomy" id="28885"/>
    <lineage>
        <taxon>Bacteria</taxon>
        <taxon>Pseudomonadati</taxon>
        <taxon>Pseudomonadota</taxon>
        <taxon>Gammaproteobacteria</taxon>
        <taxon>Thiotrichales</taxon>
        <taxon>Piscirickettsiaceae</taxon>
        <taxon>Hydrogenovibrio</taxon>
    </lineage>
</organism>
<comment type="caution">
    <text evidence="2">The sequence shown here is derived from an EMBL/GenBank/DDBJ whole genome shotgun (WGS) entry which is preliminary data.</text>
</comment>
<dbReference type="RefSeq" id="WP_029913048.1">
    <property type="nucleotide sequence ID" value="NZ_AP020335.1"/>
</dbReference>
<evidence type="ECO:0000259" key="1">
    <source>
        <dbReference type="SMART" id="SM00382"/>
    </source>
</evidence>
<proteinExistence type="predicted"/>
<dbReference type="InterPro" id="IPR038729">
    <property type="entry name" value="Rad50/SbcC_AAA"/>
</dbReference>
<gene>
    <name evidence="2" type="ORF">EI16_10060</name>
</gene>
<dbReference type="Gene3D" id="3.40.50.300">
    <property type="entry name" value="P-loop containing nucleotide triphosphate hydrolases"/>
    <property type="match status" value="1"/>
</dbReference>
<reference evidence="2 3" key="1">
    <citation type="submission" date="2014-04" db="EMBL/GenBank/DDBJ databases">
        <title>Draft genome sequence of Hydrogenovibrio marinus MH-110, a model organism for aerobic H2 metabolism.</title>
        <authorList>
            <person name="Cha H.J."/>
            <person name="Jo B.H."/>
            <person name="Hwang B.H."/>
        </authorList>
    </citation>
    <scope>NUCLEOTIDE SEQUENCE [LARGE SCALE GENOMIC DNA]</scope>
    <source>
        <strain evidence="2 3">MH-110</strain>
    </source>
</reference>
<dbReference type="Pfam" id="PF13476">
    <property type="entry name" value="AAA_23"/>
    <property type="match status" value="1"/>
</dbReference>
<dbReference type="Proteomes" id="UP000027341">
    <property type="component" value="Unassembled WGS sequence"/>
</dbReference>
<dbReference type="SUPFAM" id="SSF52540">
    <property type="entry name" value="P-loop containing nucleoside triphosphate hydrolases"/>
    <property type="match status" value="1"/>
</dbReference>
<evidence type="ECO:0000313" key="2">
    <source>
        <dbReference type="EMBL" id="KDN96588.1"/>
    </source>
</evidence>